<name>A0ABQ9BE84_9ROSI</name>
<keyword evidence="2" id="KW-1185">Reference proteome</keyword>
<dbReference type="EMBL" id="JAPFFI010000009">
    <property type="protein sequence ID" value="KAJ6382563.1"/>
    <property type="molecule type" value="Genomic_DNA"/>
</dbReference>
<comment type="caution">
    <text evidence="1">The sequence shown here is derived from an EMBL/GenBank/DDBJ whole genome shotgun (WGS) entry which is preliminary data.</text>
</comment>
<gene>
    <name evidence="1" type="ORF">OIU77_031079</name>
</gene>
<reference evidence="1" key="2">
    <citation type="journal article" date="2023" name="Int. J. Mol. Sci.">
        <title>De Novo Assembly and Annotation of 11 Diverse Shrub Willow (Salix) Genomes Reveals Novel Gene Organization in Sex-Linked Regions.</title>
        <authorList>
            <person name="Hyden B."/>
            <person name="Feng K."/>
            <person name="Yates T.B."/>
            <person name="Jawdy S."/>
            <person name="Cereghino C."/>
            <person name="Smart L.B."/>
            <person name="Muchero W."/>
        </authorList>
    </citation>
    <scope>NUCLEOTIDE SEQUENCE</scope>
    <source>
        <tissue evidence="1">Shoot tip</tissue>
    </source>
</reference>
<evidence type="ECO:0000313" key="1">
    <source>
        <dbReference type="EMBL" id="KAJ6382563.1"/>
    </source>
</evidence>
<sequence length="48" mass="5284">MTSSPSAGARYTVCRPPQNLINTISSGNGQLAHMQIKDINNLLSLRQW</sequence>
<evidence type="ECO:0000313" key="2">
    <source>
        <dbReference type="Proteomes" id="UP001141253"/>
    </source>
</evidence>
<accession>A0ABQ9BE84</accession>
<protein>
    <submittedName>
        <fullName evidence="1">Uncharacterized protein</fullName>
    </submittedName>
</protein>
<organism evidence="1 2">
    <name type="scientific">Salix suchowensis</name>
    <dbReference type="NCBI Taxonomy" id="1278906"/>
    <lineage>
        <taxon>Eukaryota</taxon>
        <taxon>Viridiplantae</taxon>
        <taxon>Streptophyta</taxon>
        <taxon>Embryophyta</taxon>
        <taxon>Tracheophyta</taxon>
        <taxon>Spermatophyta</taxon>
        <taxon>Magnoliopsida</taxon>
        <taxon>eudicotyledons</taxon>
        <taxon>Gunneridae</taxon>
        <taxon>Pentapetalae</taxon>
        <taxon>rosids</taxon>
        <taxon>fabids</taxon>
        <taxon>Malpighiales</taxon>
        <taxon>Salicaceae</taxon>
        <taxon>Saliceae</taxon>
        <taxon>Salix</taxon>
    </lineage>
</organism>
<proteinExistence type="predicted"/>
<reference evidence="1" key="1">
    <citation type="submission" date="2022-10" db="EMBL/GenBank/DDBJ databases">
        <authorList>
            <person name="Hyden B.L."/>
            <person name="Feng K."/>
            <person name="Yates T."/>
            <person name="Jawdy S."/>
            <person name="Smart L.B."/>
            <person name="Muchero W."/>
        </authorList>
    </citation>
    <scope>NUCLEOTIDE SEQUENCE</scope>
    <source>
        <tissue evidence="1">Shoot tip</tissue>
    </source>
</reference>
<dbReference type="Proteomes" id="UP001141253">
    <property type="component" value="Chromosome 6"/>
</dbReference>